<dbReference type="CDD" id="cd00056">
    <property type="entry name" value="ENDO3c"/>
    <property type="match status" value="1"/>
</dbReference>
<dbReference type="SUPFAM" id="SSF55811">
    <property type="entry name" value="Nudix"/>
    <property type="match status" value="1"/>
</dbReference>
<keyword evidence="17" id="KW-1185">Reference proteome</keyword>
<evidence type="ECO:0000256" key="4">
    <source>
        <dbReference type="ARBA" id="ARBA00012045"/>
    </source>
</evidence>
<dbReference type="InterPro" id="IPR044298">
    <property type="entry name" value="MIG/MutY"/>
</dbReference>
<evidence type="ECO:0000259" key="15">
    <source>
        <dbReference type="SMART" id="SM00478"/>
    </source>
</evidence>
<dbReference type="Gene3D" id="1.10.340.30">
    <property type="entry name" value="Hypothetical protein, domain 2"/>
    <property type="match status" value="1"/>
</dbReference>
<dbReference type="Gene3D" id="1.10.1670.10">
    <property type="entry name" value="Helix-hairpin-Helix base-excision DNA repair enzymes (C-terminal)"/>
    <property type="match status" value="1"/>
</dbReference>
<keyword evidence="13 14" id="KW-0326">Glycosidase</keyword>
<keyword evidence="9" id="KW-0378">Hydrolase</keyword>
<dbReference type="CDD" id="cd03431">
    <property type="entry name" value="NUDIX_DNA_Glycosylase_C-MutY"/>
    <property type="match status" value="1"/>
</dbReference>
<dbReference type="STRING" id="390270.SAMN04488005_2834"/>
<dbReference type="NCBIfam" id="TIGR01084">
    <property type="entry name" value="mutY"/>
    <property type="match status" value="1"/>
</dbReference>
<dbReference type="GO" id="GO:0034039">
    <property type="term" value="F:8-oxo-7,8-dihydroguanine DNA N-glycosylase activity"/>
    <property type="evidence" value="ECO:0007669"/>
    <property type="project" value="TreeGrafter"/>
</dbReference>
<comment type="catalytic activity">
    <reaction evidence="1 14">
        <text>Hydrolyzes free adenine bases from 7,8-dihydro-8-oxoguanine:adenine mismatched double-stranded DNA, leaving an apurinic site.</text>
        <dbReference type="EC" id="3.2.2.31"/>
    </reaction>
</comment>
<evidence type="ECO:0000256" key="9">
    <source>
        <dbReference type="ARBA" id="ARBA00022801"/>
    </source>
</evidence>
<dbReference type="SUPFAM" id="SSF48150">
    <property type="entry name" value="DNA-glycosylase"/>
    <property type="match status" value="1"/>
</dbReference>
<dbReference type="Pfam" id="PF00633">
    <property type="entry name" value="HHH"/>
    <property type="match status" value="1"/>
</dbReference>
<evidence type="ECO:0000256" key="1">
    <source>
        <dbReference type="ARBA" id="ARBA00000843"/>
    </source>
</evidence>
<dbReference type="InterPro" id="IPR003651">
    <property type="entry name" value="Endonuclease3_FeS-loop_motif"/>
</dbReference>
<evidence type="ECO:0000256" key="11">
    <source>
        <dbReference type="ARBA" id="ARBA00023014"/>
    </source>
</evidence>
<name>A0A1I6HLL8_9RHOB</name>
<evidence type="ECO:0000256" key="14">
    <source>
        <dbReference type="RuleBase" id="RU365096"/>
    </source>
</evidence>
<dbReference type="Proteomes" id="UP000199478">
    <property type="component" value="Unassembled WGS sequence"/>
</dbReference>
<gene>
    <name evidence="16" type="ORF">SAMN04488005_2834</name>
</gene>
<evidence type="ECO:0000256" key="7">
    <source>
        <dbReference type="ARBA" id="ARBA00022723"/>
    </source>
</evidence>
<sequence>MRDISLQLLAWYDANAREMPWRVPPNARQNGTLPDPYAVWMSEVMLQQTTVAAVREYHNKFMALWPSVHDMAAADDADVMAAWAGLGYYARARNLLKCARAVVADHGGVFPADYAVLLTLPGIGPYTAAAIASIAFDLPETVVDGNVERVMARLFDIHDPLPKSKPVLTARAKQLTPDTRPGDYAQAVMDLGATICTPRNPSCGACPWQQPCAANAAGTAAELPKKTPKKKTPTRHGIAYVVQRADGALLLETRPASGLLGGMLGWPGSEWGDAPEPAPPLDANWQTLNEQARHTFTHFHLRLTVMVAKVDARAQARRGSFVAAPDFDAGALPTAMRKVFDIAAPTLRNT</sequence>
<dbReference type="GO" id="GO:0051539">
    <property type="term" value="F:4 iron, 4 sulfur cluster binding"/>
    <property type="evidence" value="ECO:0007669"/>
    <property type="project" value="UniProtKB-UniRule"/>
</dbReference>
<comment type="similarity">
    <text evidence="3 14">Belongs to the Nth/MutY family.</text>
</comment>
<evidence type="ECO:0000256" key="8">
    <source>
        <dbReference type="ARBA" id="ARBA00022763"/>
    </source>
</evidence>
<organism evidence="16 17">
    <name type="scientific">Yoonia tamlensis</name>
    <dbReference type="NCBI Taxonomy" id="390270"/>
    <lineage>
        <taxon>Bacteria</taxon>
        <taxon>Pseudomonadati</taxon>
        <taxon>Pseudomonadota</taxon>
        <taxon>Alphaproteobacteria</taxon>
        <taxon>Rhodobacterales</taxon>
        <taxon>Paracoccaceae</taxon>
        <taxon>Yoonia</taxon>
    </lineage>
</organism>
<dbReference type="EC" id="3.2.2.31" evidence="4 14"/>
<comment type="function">
    <text evidence="2">Adenine glycosylase active on G-A mispairs. MutY also corrects error-prone DNA synthesis past GO lesions which are due to the oxidatively damaged form of guanine: 7,8-dihydro-8-oxoguanine (8-oxo-dGTP).</text>
</comment>
<dbReference type="EMBL" id="FOYP01000002">
    <property type="protein sequence ID" value="SFR55361.1"/>
    <property type="molecule type" value="Genomic_DNA"/>
</dbReference>
<evidence type="ECO:0000256" key="5">
    <source>
        <dbReference type="ARBA" id="ARBA00022023"/>
    </source>
</evidence>
<keyword evidence="12" id="KW-0234">DNA repair</keyword>
<dbReference type="InterPro" id="IPR003265">
    <property type="entry name" value="HhH-GPD_domain"/>
</dbReference>
<dbReference type="GO" id="GO:0046872">
    <property type="term" value="F:metal ion binding"/>
    <property type="evidence" value="ECO:0007669"/>
    <property type="project" value="UniProtKB-UniRule"/>
</dbReference>
<dbReference type="InterPro" id="IPR000445">
    <property type="entry name" value="HhH_motif"/>
</dbReference>
<keyword evidence="8 14" id="KW-0227">DNA damage</keyword>
<evidence type="ECO:0000256" key="13">
    <source>
        <dbReference type="ARBA" id="ARBA00023295"/>
    </source>
</evidence>
<dbReference type="Gene3D" id="3.90.79.10">
    <property type="entry name" value="Nucleoside Triphosphate Pyrophosphohydrolase"/>
    <property type="match status" value="1"/>
</dbReference>
<evidence type="ECO:0000256" key="10">
    <source>
        <dbReference type="ARBA" id="ARBA00023004"/>
    </source>
</evidence>
<dbReference type="InterPro" id="IPR011257">
    <property type="entry name" value="DNA_glycosylase"/>
</dbReference>
<keyword evidence="7" id="KW-0479">Metal-binding</keyword>
<dbReference type="SMART" id="SM00478">
    <property type="entry name" value="ENDO3c"/>
    <property type="match status" value="1"/>
</dbReference>
<dbReference type="InterPro" id="IPR005760">
    <property type="entry name" value="A/G_AdeGlyc_MutY"/>
</dbReference>
<proteinExistence type="inferred from homology"/>
<dbReference type="PANTHER" id="PTHR42944:SF1">
    <property type="entry name" value="ADENINE DNA GLYCOSYLASE"/>
    <property type="match status" value="1"/>
</dbReference>
<dbReference type="FunFam" id="1.10.340.30:FF:000002">
    <property type="entry name" value="Adenine DNA glycosylase"/>
    <property type="match status" value="1"/>
</dbReference>
<dbReference type="Pfam" id="PF10576">
    <property type="entry name" value="EndIII_4Fe-2S"/>
    <property type="match status" value="1"/>
</dbReference>
<dbReference type="InterPro" id="IPR015797">
    <property type="entry name" value="NUDIX_hydrolase-like_dom_sf"/>
</dbReference>
<feature type="domain" description="HhH-GPD" evidence="15">
    <location>
        <begin position="45"/>
        <end position="194"/>
    </location>
</feature>
<dbReference type="GO" id="GO:0006298">
    <property type="term" value="P:mismatch repair"/>
    <property type="evidence" value="ECO:0007669"/>
    <property type="project" value="TreeGrafter"/>
</dbReference>
<keyword evidence="10 14" id="KW-0408">Iron</keyword>
<evidence type="ECO:0000256" key="6">
    <source>
        <dbReference type="ARBA" id="ARBA00022485"/>
    </source>
</evidence>
<dbReference type="OrthoDB" id="9802365at2"/>
<dbReference type="Pfam" id="PF14815">
    <property type="entry name" value="NUDIX_4"/>
    <property type="match status" value="1"/>
</dbReference>
<dbReference type="AlphaFoldDB" id="A0A1I6HLL8"/>
<dbReference type="InterPro" id="IPR004036">
    <property type="entry name" value="Endonuclease-III-like_CS2"/>
</dbReference>
<dbReference type="GO" id="GO:0035485">
    <property type="term" value="F:adenine/guanine mispair binding"/>
    <property type="evidence" value="ECO:0007669"/>
    <property type="project" value="TreeGrafter"/>
</dbReference>
<protein>
    <recommendedName>
        <fullName evidence="5 14">Adenine DNA glycosylase</fullName>
        <ecNumber evidence="4 14">3.2.2.31</ecNumber>
    </recommendedName>
</protein>
<reference evidence="17" key="1">
    <citation type="submission" date="2016-10" db="EMBL/GenBank/DDBJ databases">
        <authorList>
            <person name="Varghese N."/>
            <person name="Submissions S."/>
        </authorList>
    </citation>
    <scope>NUCLEOTIDE SEQUENCE [LARGE SCALE GENOMIC DNA]</scope>
    <source>
        <strain evidence="17">DSM 26879</strain>
    </source>
</reference>
<evidence type="ECO:0000256" key="12">
    <source>
        <dbReference type="ARBA" id="ARBA00023204"/>
    </source>
</evidence>
<keyword evidence="11" id="KW-0411">Iron-sulfur</keyword>
<dbReference type="GO" id="GO:0000701">
    <property type="term" value="F:purine-specific mismatch base pair DNA N-glycosylase activity"/>
    <property type="evidence" value="ECO:0007669"/>
    <property type="project" value="UniProtKB-EC"/>
</dbReference>
<dbReference type="GO" id="GO:0032357">
    <property type="term" value="F:oxidized purine DNA binding"/>
    <property type="evidence" value="ECO:0007669"/>
    <property type="project" value="TreeGrafter"/>
</dbReference>
<dbReference type="InterPro" id="IPR029119">
    <property type="entry name" value="MutY_C"/>
</dbReference>
<evidence type="ECO:0000256" key="2">
    <source>
        <dbReference type="ARBA" id="ARBA00002933"/>
    </source>
</evidence>
<comment type="cofactor">
    <cofactor evidence="14">
        <name>[4Fe-4S] cluster</name>
        <dbReference type="ChEBI" id="CHEBI:49883"/>
    </cofactor>
    <text evidence="14">Binds 1 [4Fe-4S] cluster.</text>
</comment>
<dbReference type="PANTHER" id="PTHR42944">
    <property type="entry name" value="ADENINE DNA GLYCOSYLASE"/>
    <property type="match status" value="1"/>
</dbReference>
<evidence type="ECO:0000313" key="17">
    <source>
        <dbReference type="Proteomes" id="UP000199478"/>
    </source>
</evidence>
<dbReference type="InterPro" id="IPR023170">
    <property type="entry name" value="HhH_base_excis_C"/>
</dbReference>
<keyword evidence="6" id="KW-0004">4Fe-4S</keyword>
<dbReference type="PROSITE" id="PS01155">
    <property type="entry name" value="ENDONUCLEASE_III_2"/>
    <property type="match status" value="1"/>
</dbReference>
<accession>A0A1I6HLL8</accession>
<dbReference type="GO" id="GO:0006284">
    <property type="term" value="P:base-excision repair"/>
    <property type="evidence" value="ECO:0007669"/>
    <property type="project" value="UniProtKB-UniRule"/>
</dbReference>
<dbReference type="Pfam" id="PF00730">
    <property type="entry name" value="HhH-GPD"/>
    <property type="match status" value="1"/>
</dbReference>
<evidence type="ECO:0000256" key="3">
    <source>
        <dbReference type="ARBA" id="ARBA00008343"/>
    </source>
</evidence>
<evidence type="ECO:0000313" key="16">
    <source>
        <dbReference type="EMBL" id="SFR55361.1"/>
    </source>
</evidence>